<accession>A0A0F6W2Q8</accession>
<name>A0A0F6W2Q8_9BACT</name>
<dbReference type="AlphaFoldDB" id="A0A0F6W2Q8"/>
<evidence type="ECO:0000313" key="1">
    <source>
        <dbReference type="EMBL" id="AKF05771.1"/>
    </source>
</evidence>
<reference evidence="1 2" key="1">
    <citation type="submission" date="2015-03" db="EMBL/GenBank/DDBJ databases">
        <title>Genome assembly of Sandaracinus amylolyticus DSM 53668.</title>
        <authorList>
            <person name="Sharma G."/>
            <person name="Subramanian S."/>
        </authorList>
    </citation>
    <scope>NUCLEOTIDE SEQUENCE [LARGE SCALE GENOMIC DNA]</scope>
    <source>
        <strain evidence="1 2">DSM 53668</strain>
    </source>
</reference>
<organism evidence="1 2">
    <name type="scientific">Sandaracinus amylolyticus</name>
    <dbReference type="NCBI Taxonomy" id="927083"/>
    <lineage>
        <taxon>Bacteria</taxon>
        <taxon>Pseudomonadati</taxon>
        <taxon>Myxococcota</taxon>
        <taxon>Polyangia</taxon>
        <taxon>Polyangiales</taxon>
        <taxon>Sandaracinaceae</taxon>
        <taxon>Sandaracinus</taxon>
    </lineage>
</organism>
<sequence>MLDASRDDGAIGSCSPACDDGELCVASVCAPDLGPCASSGECSGDSYCEPTHMRCVPYGVPAGYVADSTCSRLVAAGTFAPSVQCEFTAAPAGDPFPAHLHVLSTPMVVDFAIGRGPDEPHRPSIVAVFDDGVDGSSEVATGVIRILDGETCTQIAELGSLQMVAHSAPVAVGDLDGDGRAEIVAYKAEPPTDGETPATRGGLVAFTYDEDTSAWRVLWRSTRADGSPYEPVGGGWAGPSIYDLDDDGRPEVLRGAIVLDANGMLIDESSAALLNYGSGTFAVVANVDADADVELVGGHGVWAWDRTSRTWVAETWATGGQPHGHVAIADFGAFPGTASWPAEAPEVAVITAGNARIQTLDGTIVLPPIALPGGGSGGPPTIADFDGDGLPEFASAGGSAYSVFDPDCTAAPRPGGECTSASTTGVLWTQPSQDQSSNVTGSSVFDFEGDGRAEVVYGDECFVRVYDGESGAVLFSQSRSSCTWYENPVIADVDGDFNAEIVMGDNFNCGSAELGRDCSAFGLGPRNTDPLFAGLRCADGADCVSGVCDAGFCRCTTDDQCCVGAGCAAAAFVCEVPPAGTPGTGNTCRASRPIGTRGIRVFRDGGDRWVRSRMIWNQHAYHVTNVGDDGTIPRTSDVRLNWREEELNNFRANVQGDAIPGAAPDLTSRGDTRLCDATGGTATLRATLCNRGASPIGAGVSATFYAGDPAAGGTAICSAITTGDLRPGACEPLSCVWASPPTTATDVWIVADPAGEAGECREGNNVSIVRDVRCDGVM</sequence>
<evidence type="ECO:0000313" key="2">
    <source>
        <dbReference type="Proteomes" id="UP000034883"/>
    </source>
</evidence>
<dbReference type="InterPro" id="IPR028994">
    <property type="entry name" value="Integrin_alpha_N"/>
</dbReference>
<protein>
    <submittedName>
        <fullName evidence="1">Rhs-family protein</fullName>
    </submittedName>
</protein>
<dbReference type="STRING" id="927083.DB32_002920"/>
<dbReference type="EMBL" id="CP011125">
    <property type="protein sequence ID" value="AKF05771.1"/>
    <property type="molecule type" value="Genomic_DNA"/>
</dbReference>
<proteinExistence type="predicted"/>
<dbReference type="Gene3D" id="2.60.40.10">
    <property type="entry name" value="Immunoglobulins"/>
    <property type="match status" value="1"/>
</dbReference>
<dbReference type="KEGG" id="samy:DB32_002920"/>
<gene>
    <name evidence="1" type="ORF">DB32_002920</name>
</gene>
<dbReference type="SUPFAM" id="SSF69318">
    <property type="entry name" value="Integrin alpha N-terminal domain"/>
    <property type="match status" value="1"/>
</dbReference>
<dbReference type="InterPro" id="IPR013783">
    <property type="entry name" value="Ig-like_fold"/>
</dbReference>
<keyword evidence="2" id="KW-1185">Reference proteome</keyword>
<dbReference type="Proteomes" id="UP000034883">
    <property type="component" value="Chromosome"/>
</dbReference>